<evidence type="ECO:0000313" key="3">
    <source>
        <dbReference type="Proteomes" id="UP001501581"/>
    </source>
</evidence>
<keyword evidence="3" id="KW-1185">Reference proteome</keyword>
<dbReference type="Pfam" id="PF11716">
    <property type="entry name" value="MDMPI_N"/>
    <property type="match status" value="1"/>
</dbReference>
<dbReference type="InterPro" id="IPR024344">
    <property type="entry name" value="MDMPI_metal-binding"/>
</dbReference>
<dbReference type="Proteomes" id="UP001501581">
    <property type="component" value="Unassembled WGS sequence"/>
</dbReference>
<evidence type="ECO:0000313" key="2">
    <source>
        <dbReference type="EMBL" id="GAA1101612.1"/>
    </source>
</evidence>
<comment type="caution">
    <text evidence="2">The sequence shown here is derived from an EMBL/GenBank/DDBJ whole genome shotgun (WGS) entry which is preliminary data.</text>
</comment>
<dbReference type="SUPFAM" id="SSF109854">
    <property type="entry name" value="DinB/YfiT-like putative metalloenzymes"/>
    <property type="match status" value="1"/>
</dbReference>
<name>A0ABN1TUH9_9ACTN</name>
<keyword evidence="2" id="KW-0413">Isomerase</keyword>
<feature type="domain" description="Mycothiol-dependent maleylpyruvate isomerase metal-binding" evidence="1">
    <location>
        <begin position="13"/>
        <end position="125"/>
    </location>
</feature>
<dbReference type="RefSeq" id="WP_343993902.1">
    <property type="nucleotide sequence ID" value="NZ_BAAALG010000008.1"/>
</dbReference>
<dbReference type="EMBL" id="BAAALG010000008">
    <property type="protein sequence ID" value="GAA1101612.1"/>
    <property type="molecule type" value="Genomic_DNA"/>
</dbReference>
<proteinExistence type="predicted"/>
<dbReference type="GO" id="GO:0016853">
    <property type="term" value="F:isomerase activity"/>
    <property type="evidence" value="ECO:0007669"/>
    <property type="project" value="UniProtKB-KW"/>
</dbReference>
<evidence type="ECO:0000259" key="1">
    <source>
        <dbReference type="Pfam" id="PF11716"/>
    </source>
</evidence>
<protein>
    <submittedName>
        <fullName evidence="2">Maleylpyruvate isomerase family mycothiol-dependent enzyme</fullName>
    </submittedName>
</protein>
<gene>
    <name evidence="2" type="ORF">GCM10009668_19910</name>
</gene>
<organism evidence="2 3">
    <name type="scientific">Nocardioides dubius</name>
    <dbReference type="NCBI Taxonomy" id="317019"/>
    <lineage>
        <taxon>Bacteria</taxon>
        <taxon>Bacillati</taxon>
        <taxon>Actinomycetota</taxon>
        <taxon>Actinomycetes</taxon>
        <taxon>Propionibacteriales</taxon>
        <taxon>Nocardioidaceae</taxon>
        <taxon>Nocardioides</taxon>
    </lineage>
</organism>
<reference evidence="2 3" key="1">
    <citation type="journal article" date="2019" name="Int. J. Syst. Evol. Microbiol.">
        <title>The Global Catalogue of Microorganisms (GCM) 10K type strain sequencing project: providing services to taxonomists for standard genome sequencing and annotation.</title>
        <authorList>
            <consortium name="The Broad Institute Genomics Platform"/>
            <consortium name="The Broad Institute Genome Sequencing Center for Infectious Disease"/>
            <person name="Wu L."/>
            <person name="Ma J."/>
        </authorList>
    </citation>
    <scope>NUCLEOTIDE SEQUENCE [LARGE SCALE GENOMIC DNA]</scope>
    <source>
        <strain evidence="2 3">JCM 13008</strain>
    </source>
</reference>
<sequence length="192" mass="19294">MIAATAPVALLGQAIAFTCDALALADSVAPTVPTPCRGWALGDLLDHMADGLDAFTEASNGLVAVTPVAHTGIALLDVRAKARALLSAWQQAPTEAVRIADVEVGSDVLLHAAALEITVHGWDVAVAVSAAGAGAGAGPRIPTLLALDLMPAAHLLLRDADRTGRFAAPVPVAPDAPAGVRLLALLGRTACS</sequence>
<dbReference type="InterPro" id="IPR034660">
    <property type="entry name" value="DinB/YfiT-like"/>
</dbReference>
<accession>A0ABN1TUH9</accession>